<sequence>MGKTHNNRKWEAKAKHRGKRCPILKSESNGSHCISFFLYSIPIFHLYLVSLSFASPPSLCAFSLALCLPSPLGISLPKIIEDGRR</sequence>
<accession>A0AAN9PE73</accession>
<keyword evidence="1" id="KW-0812">Transmembrane</keyword>
<dbReference type="AlphaFoldDB" id="A0AAN9PE73"/>
<keyword evidence="3" id="KW-1185">Reference proteome</keyword>
<gene>
    <name evidence="2" type="ORF">RJT34_18642</name>
</gene>
<dbReference type="Proteomes" id="UP001359559">
    <property type="component" value="Unassembled WGS sequence"/>
</dbReference>
<reference evidence="2 3" key="1">
    <citation type="submission" date="2024-01" db="EMBL/GenBank/DDBJ databases">
        <title>The genomes of 5 underutilized Papilionoideae crops provide insights into root nodulation and disease resistance.</title>
        <authorList>
            <person name="Yuan L."/>
        </authorList>
    </citation>
    <scope>NUCLEOTIDE SEQUENCE [LARGE SCALE GENOMIC DNA]</scope>
    <source>
        <strain evidence="2">LY-2023</strain>
        <tissue evidence="2">Leaf</tissue>
    </source>
</reference>
<name>A0AAN9PE73_CLITE</name>
<evidence type="ECO:0000313" key="2">
    <source>
        <dbReference type="EMBL" id="KAK7295730.1"/>
    </source>
</evidence>
<dbReference type="EMBL" id="JAYKXN010000004">
    <property type="protein sequence ID" value="KAK7295730.1"/>
    <property type="molecule type" value="Genomic_DNA"/>
</dbReference>
<proteinExistence type="predicted"/>
<evidence type="ECO:0000313" key="3">
    <source>
        <dbReference type="Proteomes" id="UP001359559"/>
    </source>
</evidence>
<evidence type="ECO:0000256" key="1">
    <source>
        <dbReference type="SAM" id="Phobius"/>
    </source>
</evidence>
<comment type="caution">
    <text evidence="2">The sequence shown here is derived from an EMBL/GenBank/DDBJ whole genome shotgun (WGS) entry which is preliminary data.</text>
</comment>
<feature type="transmembrane region" description="Helical" evidence="1">
    <location>
        <begin position="36"/>
        <end position="55"/>
    </location>
</feature>
<keyword evidence="1" id="KW-0472">Membrane</keyword>
<protein>
    <submittedName>
        <fullName evidence="2">Uncharacterized protein</fullName>
    </submittedName>
</protein>
<keyword evidence="1" id="KW-1133">Transmembrane helix</keyword>
<organism evidence="2 3">
    <name type="scientific">Clitoria ternatea</name>
    <name type="common">Butterfly pea</name>
    <dbReference type="NCBI Taxonomy" id="43366"/>
    <lineage>
        <taxon>Eukaryota</taxon>
        <taxon>Viridiplantae</taxon>
        <taxon>Streptophyta</taxon>
        <taxon>Embryophyta</taxon>
        <taxon>Tracheophyta</taxon>
        <taxon>Spermatophyta</taxon>
        <taxon>Magnoliopsida</taxon>
        <taxon>eudicotyledons</taxon>
        <taxon>Gunneridae</taxon>
        <taxon>Pentapetalae</taxon>
        <taxon>rosids</taxon>
        <taxon>fabids</taxon>
        <taxon>Fabales</taxon>
        <taxon>Fabaceae</taxon>
        <taxon>Papilionoideae</taxon>
        <taxon>50 kb inversion clade</taxon>
        <taxon>NPAAA clade</taxon>
        <taxon>indigoferoid/millettioid clade</taxon>
        <taxon>Phaseoleae</taxon>
        <taxon>Clitoria</taxon>
    </lineage>
</organism>